<dbReference type="PANTHER" id="PTHR12452:SF0">
    <property type="entry name" value="THIOREDOXIN DOMAIN-CONTAINING PROTEIN 17"/>
    <property type="match status" value="1"/>
</dbReference>
<dbReference type="EMBL" id="JAAOAK010000068">
    <property type="protein sequence ID" value="KAF5692253.1"/>
    <property type="molecule type" value="Genomic_DNA"/>
</dbReference>
<dbReference type="GO" id="GO:0005829">
    <property type="term" value="C:cytosol"/>
    <property type="evidence" value="ECO:0007669"/>
    <property type="project" value="TreeGrafter"/>
</dbReference>
<gene>
    <name evidence="3" type="ORF">FDENT_3025</name>
</gene>
<dbReference type="InterPro" id="IPR036249">
    <property type="entry name" value="Thioredoxin-like_sf"/>
</dbReference>
<accession>A0A8H5XEQ6</accession>
<feature type="domain" description="Thioredoxin" evidence="2">
    <location>
        <begin position="20"/>
        <end position="106"/>
    </location>
</feature>
<evidence type="ECO:0000313" key="4">
    <source>
        <dbReference type="Proteomes" id="UP000562682"/>
    </source>
</evidence>
<evidence type="ECO:0000313" key="3">
    <source>
        <dbReference type="EMBL" id="KAF5692253.1"/>
    </source>
</evidence>
<evidence type="ECO:0000259" key="2">
    <source>
        <dbReference type="Pfam" id="PF06110"/>
    </source>
</evidence>
<organism evidence="3 4">
    <name type="scientific">Fusarium denticulatum</name>
    <dbReference type="NCBI Taxonomy" id="48507"/>
    <lineage>
        <taxon>Eukaryota</taxon>
        <taxon>Fungi</taxon>
        <taxon>Dikarya</taxon>
        <taxon>Ascomycota</taxon>
        <taxon>Pezizomycotina</taxon>
        <taxon>Sordariomycetes</taxon>
        <taxon>Hypocreomycetidae</taxon>
        <taxon>Hypocreales</taxon>
        <taxon>Nectriaceae</taxon>
        <taxon>Fusarium</taxon>
        <taxon>Fusarium fujikuroi species complex</taxon>
    </lineage>
</organism>
<reference evidence="3 4" key="1">
    <citation type="submission" date="2020-05" db="EMBL/GenBank/DDBJ databases">
        <title>Identification and distribution of gene clusters putatively required for synthesis of sphingolipid metabolism inhibitors in phylogenetically diverse species of the filamentous fungus Fusarium.</title>
        <authorList>
            <person name="Kim H.-S."/>
            <person name="Busman M."/>
            <person name="Brown D.W."/>
            <person name="Divon H."/>
            <person name="Uhlig S."/>
            <person name="Proctor R.H."/>
        </authorList>
    </citation>
    <scope>NUCLEOTIDE SEQUENCE [LARGE SCALE GENOMIC DNA]</scope>
    <source>
        <strain evidence="3 4">NRRL 25311</strain>
    </source>
</reference>
<dbReference type="InterPro" id="IPR045108">
    <property type="entry name" value="TXNDC17-like"/>
</dbReference>
<name>A0A8H5XEQ6_9HYPO</name>
<dbReference type="PANTHER" id="PTHR12452">
    <property type="entry name" value="42-9-9 PROTEIN-RELATED"/>
    <property type="match status" value="1"/>
</dbReference>
<comment type="similarity">
    <text evidence="1">Belongs to the thioredoxin family.</text>
</comment>
<dbReference type="AlphaFoldDB" id="A0A8H5XEQ6"/>
<dbReference type="Proteomes" id="UP000562682">
    <property type="component" value="Unassembled WGS sequence"/>
</dbReference>
<dbReference type="SUPFAM" id="SSF52833">
    <property type="entry name" value="Thioredoxin-like"/>
    <property type="match status" value="1"/>
</dbReference>
<dbReference type="GO" id="GO:0047134">
    <property type="term" value="F:protein-disulfide reductase [NAD(P)H] activity"/>
    <property type="evidence" value="ECO:0007669"/>
    <property type="project" value="InterPro"/>
</dbReference>
<keyword evidence="4" id="KW-1185">Reference proteome</keyword>
<dbReference type="InterPro" id="IPR010357">
    <property type="entry name" value="TXNDC17_dom"/>
</dbReference>
<proteinExistence type="inferred from homology"/>
<comment type="caution">
    <text evidence="3">The sequence shown here is derived from an EMBL/GenBank/DDBJ whole genome shotgun (WGS) entry which is preliminary data.</text>
</comment>
<evidence type="ECO:0000256" key="1">
    <source>
        <dbReference type="ARBA" id="ARBA00008987"/>
    </source>
</evidence>
<dbReference type="Pfam" id="PF06110">
    <property type="entry name" value="TXD17-like_Trx"/>
    <property type="match status" value="1"/>
</dbReference>
<protein>
    <submittedName>
        <fullName evidence="3">Thioredoxin domain-containing protein</fullName>
    </submittedName>
</protein>
<sequence length="129" mass="14236">MPVLKGVQLSGPKDLAPLVRSGEPIYVILTSSNDEETGAPWCSDVRAALPFLKETFDKPDGLKAIYESVGPRPGWKKPDNPHKLTWNISAIPTVIRFELRDGKIEETGRLVEAEVYEEGKLQSFVSKSG</sequence>
<dbReference type="Gene3D" id="3.40.30.10">
    <property type="entry name" value="Glutaredoxin"/>
    <property type="match status" value="1"/>
</dbReference>